<dbReference type="AlphaFoldDB" id="A0AAV0UQM4"/>
<comment type="caution">
    <text evidence="2">The sequence shown here is derived from an EMBL/GenBank/DDBJ whole genome shotgun (WGS) entry which is preliminary data.</text>
</comment>
<feature type="compositionally biased region" description="Basic and acidic residues" evidence="1">
    <location>
        <begin position="19"/>
        <end position="36"/>
    </location>
</feature>
<keyword evidence="3" id="KW-1185">Reference proteome</keyword>
<gene>
    <name evidence="2" type="ORF">HBR001_LOCUS7756</name>
</gene>
<evidence type="ECO:0000313" key="3">
    <source>
        <dbReference type="Proteomes" id="UP001162031"/>
    </source>
</evidence>
<organism evidence="2 3">
    <name type="scientific">Hyaloperonospora brassicae</name>
    <name type="common">Brassica downy mildew</name>
    <name type="synonym">Peronospora brassicae</name>
    <dbReference type="NCBI Taxonomy" id="162125"/>
    <lineage>
        <taxon>Eukaryota</taxon>
        <taxon>Sar</taxon>
        <taxon>Stramenopiles</taxon>
        <taxon>Oomycota</taxon>
        <taxon>Peronosporomycetes</taxon>
        <taxon>Peronosporales</taxon>
        <taxon>Peronosporaceae</taxon>
        <taxon>Hyaloperonospora</taxon>
    </lineage>
</organism>
<evidence type="ECO:0008006" key="4">
    <source>
        <dbReference type="Google" id="ProtNLM"/>
    </source>
</evidence>
<dbReference type="Proteomes" id="UP001162031">
    <property type="component" value="Unassembled WGS sequence"/>
</dbReference>
<accession>A0AAV0UQM4</accession>
<dbReference type="EMBL" id="CANTFL010001415">
    <property type="protein sequence ID" value="CAI5739247.1"/>
    <property type="molecule type" value="Genomic_DNA"/>
</dbReference>
<proteinExistence type="predicted"/>
<feature type="region of interest" description="Disordered" evidence="1">
    <location>
        <begin position="1"/>
        <end position="36"/>
    </location>
</feature>
<protein>
    <recommendedName>
        <fullName evidence="4">RxLR effector candidate protein</fullName>
    </recommendedName>
</protein>
<sequence length="453" mass="51930">MHHASPAASGPTASIPESHASEMDKTVRKDTRSEDRMENKLAEVLESSALALTDVASKVKPFGREEKLPQTMAQPDWPSFHYALKAKNTRAFENFARGEQPMDATKFATLLLRNEARISSRWHVRYLKIVRALLSKRNPLEVTRLIVSLRSIPEMTAVSDMLHRQLVAIHKNIPNVMSDAWMGLGLDPRKLFEVLGRLFTRTDDERLAFMHEWVLYMIRYRKAHSAALGIDEAFSLLFPNMNPGQVYAYLHRLTKKPAQEVLAKTLLDLYREVRNFASPENQSKIQRLLFREVQLEKTPPHVRAFAELAVPSGPMNAPAFAHLLEKLRPLGPEDLYARLMDIVKTLWILRPPAEVVQVLASLHMIPGNEFIATEMHRILASQYLPGRMRFVWMEAGLHPGIIQESCIGGRYVPYDFFNYALETELREYSELFEVVHPYAYSTRDANGFVLHYK</sequence>
<evidence type="ECO:0000256" key="1">
    <source>
        <dbReference type="SAM" id="MobiDB-lite"/>
    </source>
</evidence>
<evidence type="ECO:0000313" key="2">
    <source>
        <dbReference type="EMBL" id="CAI5739247.1"/>
    </source>
</evidence>
<reference evidence="2" key="1">
    <citation type="submission" date="2022-12" db="EMBL/GenBank/DDBJ databases">
        <authorList>
            <person name="Webb A."/>
        </authorList>
    </citation>
    <scope>NUCLEOTIDE SEQUENCE</scope>
    <source>
        <strain evidence="2">Hp1</strain>
    </source>
</reference>
<name>A0AAV0UQM4_HYABA</name>